<proteinExistence type="predicted"/>
<dbReference type="OrthoDB" id="6162547at2"/>
<dbReference type="HOGENOM" id="CLU_168189_0_0_6"/>
<gene>
    <name evidence="1" type="ORF">B597_014985</name>
</gene>
<protein>
    <recommendedName>
        <fullName evidence="3">CopL family metal-binding regulatory protein</fullName>
    </recommendedName>
</protein>
<accession>A0A061JQ32</accession>
<dbReference type="AlphaFoldDB" id="A0A061JQ32"/>
<sequence length="126" mass="13405">MTSYMRSFLILLLVLALQINGIAEMLMTVGSSGHHMMSDMEGVGAMTTDHASMVGADDGAEHECCEANEHGTATVCKTGQECKTASILQLVSIKAQLMPAAKPVTTPYNGLIPSSLLDAVWRPPRV</sequence>
<dbReference type="EMBL" id="AMCZ02000020">
    <property type="protein sequence ID" value="EWC40445.1"/>
    <property type="molecule type" value="Genomic_DNA"/>
</dbReference>
<dbReference type="eggNOG" id="ENOG5031FUV">
    <property type="taxonomic scope" value="Bacteria"/>
</dbReference>
<organism evidence="1 2">
    <name type="scientific">Stutzerimonas stutzeri KOS6</name>
    <dbReference type="NCBI Taxonomy" id="1218352"/>
    <lineage>
        <taxon>Bacteria</taxon>
        <taxon>Pseudomonadati</taxon>
        <taxon>Pseudomonadota</taxon>
        <taxon>Gammaproteobacteria</taxon>
        <taxon>Pseudomonadales</taxon>
        <taxon>Pseudomonadaceae</taxon>
        <taxon>Stutzerimonas</taxon>
    </lineage>
</organism>
<evidence type="ECO:0000313" key="1">
    <source>
        <dbReference type="EMBL" id="EWC40445.1"/>
    </source>
</evidence>
<evidence type="ECO:0000313" key="2">
    <source>
        <dbReference type="Proteomes" id="UP000026923"/>
    </source>
</evidence>
<dbReference type="Proteomes" id="UP000026923">
    <property type="component" value="Unassembled WGS sequence"/>
</dbReference>
<name>A0A061JQ32_STUST</name>
<reference evidence="1 2" key="1">
    <citation type="journal article" date="2013" name="Genome Announc.">
        <title>Draft Genome of the Nitrogen-Fixing Bacterium Pseudomonas stutzeri Strain KOS6 Isolated from Industrial Hydrocarbon Sludge.</title>
        <authorList>
            <person name="Grigoryeva T.V."/>
            <person name="Laikov A.V."/>
            <person name="Naumova R.P."/>
            <person name="Manolov A.I."/>
            <person name="Larin A.K."/>
            <person name="Karpova I.Y."/>
            <person name="Semashko T.A."/>
            <person name="Alexeev D.G."/>
            <person name="Kostryukova E.S."/>
            <person name="Muller R."/>
            <person name="Govorun V.M."/>
        </authorList>
    </citation>
    <scope>NUCLEOTIDE SEQUENCE [LARGE SCALE GENOMIC DNA]</scope>
    <source>
        <strain evidence="1 2">KOS6</strain>
    </source>
</reference>
<dbReference type="RefSeq" id="WP_003292653.1">
    <property type="nucleotide sequence ID" value="NZ_KK020676.1"/>
</dbReference>
<comment type="caution">
    <text evidence="1">The sequence shown here is derived from an EMBL/GenBank/DDBJ whole genome shotgun (WGS) entry which is preliminary data.</text>
</comment>
<evidence type="ECO:0008006" key="3">
    <source>
        <dbReference type="Google" id="ProtNLM"/>
    </source>
</evidence>